<feature type="domain" description="RiboL-PSP-HEPN" evidence="1">
    <location>
        <begin position="14"/>
        <end position="176"/>
    </location>
</feature>
<dbReference type="EMBL" id="JBHUMK010000012">
    <property type="protein sequence ID" value="MFD2608555.1"/>
    <property type="molecule type" value="Genomic_DNA"/>
</dbReference>
<dbReference type="RefSeq" id="WP_386843176.1">
    <property type="nucleotide sequence ID" value="NZ_JBHUMK010000012.1"/>
</dbReference>
<comment type="caution">
    <text evidence="2">The sequence shown here is derived from an EMBL/GenBank/DDBJ whole genome shotgun (WGS) entry which is preliminary data.</text>
</comment>
<protein>
    <submittedName>
        <fullName evidence="2">HEPN domain-containing protein</fullName>
    </submittedName>
</protein>
<reference evidence="3" key="1">
    <citation type="journal article" date="2019" name="Int. J. Syst. Evol. Microbiol.">
        <title>The Global Catalogue of Microorganisms (GCM) 10K type strain sequencing project: providing services to taxonomists for standard genome sequencing and annotation.</title>
        <authorList>
            <consortium name="The Broad Institute Genomics Platform"/>
            <consortium name="The Broad Institute Genome Sequencing Center for Infectious Disease"/>
            <person name="Wu L."/>
            <person name="Ma J."/>
        </authorList>
    </citation>
    <scope>NUCLEOTIDE SEQUENCE [LARGE SCALE GENOMIC DNA]</scope>
    <source>
        <strain evidence="3">KCTC 33842</strain>
    </source>
</reference>
<dbReference type="Proteomes" id="UP001597475">
    <property type="component" value="Unassembled WGS sequence"/>
</dbReference>
<gene>
    <name evidence="2" type="ORF">ACFSR9_03750</name>
</gene>
<proteinExistence type="predicted"/>
<keyword evidence="3" id="KW-1185">Reference proteome</keyword>
<evidence type="ECO:0000259" key="1">
    <source>
        <dbReference type="Pfam" id="PF18735"/>
    </source>
</evidence>
<organism evidence="2 3">
    <name type="scientific">Deinococcus taklimakanensis</name>
    <dbReference type="NCBI Taxonomy" id="536443"/>
    <lineage>
        <taxon>Bacteria</taxon>
        <taxon>Thermotogati</taxon>
        <taxon>Deinococcota</taxon>
        <taxon>Deinococci</taxon>
        <taxon>Deinococcales</taxon>
        <taxon>Deinococcaceae</taxon>
        <taxon>Deinococcus</taxon>
    </lineage>
</organism>
<name>A0ABW5P245_9DEIO</name>
<dbReference type="InterPro" id="IPR041519">
    <property type="entry name" value="HEPN_RiboL-PSP"/>
</dbReference>
<accession>A0ABW5P245</accession>
<dbReference type="Pfam" id="PF18735">
    <property type="entry name" value="HEPN_RiboL-PSP"/>
    <property type="match status" value="1"/>
</dbReference>
<evidence type="ECO:0000313" key="3">
    <source>
        <dbReference type="Proteomes" id="UP001597475"/>
    </source>
</evidence>
<evidence type="ECO:0000313" key="2">
    <source>
        <dbReference type="EMBL" id="MFD2608555.1"/>
    </source>
</evidence>
<sequence length="196" mass="22582">MRALYRQMIANLRDIERILPPKRVDGNYSRSEMALIRAYYILCHAEFENFFEECATLKVNSVLRDYSRNGKPHMLLLSLTFAFIKSDEDVLDAKRSSNMPRLLNVMRTKYQKNILETNNGIKENNLVDIYSPLGVDIYQLLDATIIGDFNSLGVKRGDFAHKGLHLNAVEDVDIARKKTHNLARALRKFYIALENG</sequence>